<evidence type="ECO:0000313" key="3">
    <source>
        <dbReference type="EMBL" id="KAK7044236.1"/>
    </source>
</evidence>
<keyword evidence="4" id="KW-1185">Reference proteome</keyword>
<proteinExistence type="predicted"/>
<accession>A0AAW0CXW4</accession>
<evidence type="ECO:0000256" key="2">
    <source>
        <dbReference type="SAM" id="MobiDB-lite"/>
    </source>
</evidence>
<dbReference type="PANTHER" id="PTHR15885">
    <property type="entry name" value="COILED-COIL DOMAIN-CONTAINING PROTEIN 174"/>
    <property type="match status" value="1"/>
</dbReference>
<evidence type="ECO:0000256" key="1">
    <source>
        <dbReference type="ARBA" id="ARBA00023054"/>
    </source>
</evidence>
<dbReference type="Pfam" id="PF13300">
    <property type="entry name" value="DUF4078"/>
    <property type="match status" value="1"/>
</dbReference>
<gene>
    <name evidence="3" type="ORF">VNI00_007958</name>
</gene>
<comment type="caution">
    <text evidence="3">The sequence shown here is derived from an EMBL/GenBank/DDBJ whole genome shotgun (WGS) entry which is preliminary data.</text>
</comment>
<feature type="region of interest" description="Disordered" evidence="2">
    <location>
        <begin position="25"/>
        <end position="65"/>
    </location>
</feature>
<dbReference type="GO" id="GO:0005634">
    <property type="term" value="C:nucleus"/>
    <property type="evidence" value="ECO:0007669"/>
    <property type="project" value="TreeGrafter"/>
</dbReference>
<dbReference type="AlphaFoldDB" id="A0AAW0CXW4"/>
<keyword evidence="1" id="KW-0175">Coiled coil</keyword>
<name>A0AAW0CXW4_9AGAR</name>
<reference evidence="3 4" key="1">
    <citation type="submission" date="2024-01" db="EMBL/GenBank/DDBJ databases">
        <title>A draft genome for a cacao thread blight-causing isolate of Paramarasmius palmivorus.</title>
        <authorList>
            <person name="Baruah I.K."/>
            <person name="Bukari Y."/>
            <person name="Amoako-Attah I."/>
            <person name="Meinhardt L.W."/>
            <person name="Bailey B.A."/>
            <person name="Cohen S.P."/>
        </authorList>
    </citation>
    <scope>NUCLEOTIDE SEQUENCE [LARGE SCALE GENOMIC DNA]</scope>
    <source>
        <strain evidence="3 4">GH-12</strain>
    </source>
</reference>
<sequence length="383" mass="43144">MSHNSKAKAKGISSSSFFDLKAELAKQEEESRRNREAGKSATIIGGVPRPDKKPTVWARQNKGVKNRAARDMELEAISKPTIESSRAALERKAKIYDMLKKGKSGGLSDAQYEALLVDFDSKGIDSKAESDSEDEASVPIDGQDEIIEYVDELGRTRTLPKSKVPRHLLPKGMDEEAVDEDEVIRNPINHWVTHTHDEERIAQIRKEFSEENNPLDRHYDPTFEVRARGAGQYTFSHDEEKRREEQERLRMARMETEKARAESGAVNVKPGEVEGMVEGVEGIRASKAMEKRKRDIEERRKMLDAKRRKLIGTEEVSRAIPERTNAIHSTPVFVAKVDDDPFAALEASTSKETARKEPTGKPVSDADAFLANLEHEMLNKRGK</sequence>
<evidence type="ECO:0000313" key="4">
    <source>
        <dbReference type="Proteomes" id="UP001383192"/>
    </source>
</evidence>
<dbReference type="InterPro" id="IPR025066">
    <property type="entry name" value="CCDC174-like"/>
</dbReference>
<organism evidence="3 4">
    <name type="scientific">Paramarasmius palmivorus</name>
    <dbReference type="NCBI Taxonomy" id="297713"/>
    <lineage>
        <taxon>Eukaryota</taxon>
        <taxon>Fungi</taxon>
        <taxon>Dikarya</taxon>
        <taxon>Basidiomycota</taxon>
        <taxon>Agaricomycotina</taxon>
        <taxon>Agaricomycetes</taxon>
        <taxon>Agaricomycetidae</taxon>
        <taxon>Agaricales</taxon>
        <taxon>Marasmiineae</taxon>
        <taxon>Marasmiaceae</taxon>
        <taxon>Paramarasmius</taxon>
    </lineage>
</organism>
<protein>
    <submittedName>
        <fullName evidence="3">Uncharacterized protein</fullName>
    </submittedName>
</protein>
<dbReference type="Proteomes" id="UP001383192">
    <property type="component" value="Unassembled WGS sequence"/>
</dbReference>
<dbReference type="PANTHER" id="PTHR15885:SF1">
    <property type="entry name" value="COILED-COIL DOMAIN-CONTAINING PROTEIN 174"/>
    <property type="match status" value="1"/>
</dbReference>
<feature type="compositionally biased region" description="Basic and acidic residues" evidence="2">
    <location>
        <begin position="25"/>
        <end position="38"/>
    </location>
</feature>
<feature type="region of interest" description="Disordered" evidence="2">
    <location>
        <begin position="345"/>
        <end position="364"/>
    </location>
</feature>
<dbReference type="EMBL" id="JAYKXP010000026">
    <property type="protein sequence ID" value="KAK7044236.1"/>
    <property type="molecule type" value="Genomic_DNA"/>
</dbReference>